<sequence length="582" mass="62963">MSTRWLVGITSLFALFVALGVRYSKYGNTDYCRSIPGDPTWPTETDWNHLNATIGGKLIATSPIAAACHHSSSLGGSATSSSTFDQEACDALRDTWFFPGTHLVSPSSPMAYQFTNNSCNPFLDPDTPCRLDGLATFTVNATTAADFQAAVRFVKRHNIRLVIRNTGHDYLGKSTGAHALSLWTHHLKAMELIPEYRDSGSAYQGPAIKLGAGVEALEAYEFAHSHGLIVVGGNCPNVGLAGGYTQGGGISILSSKYGLAADQVLAWEVVTAAGDYVTASPTENPDLFWALRGGGGGTYGVVVSMTVKAFPDTHFSTAFLNVLNDGNNTDAIYTAMGTFFQSLPALVDAGAWVVWVAAPFGFMVIPAMVADLHAAELDAHFQATKNEMDRLGLQYQYSSAEHSDFISSYNSIPAIWNVSNHHLGGRLIPRELVRDQESTDSLVKAVRSITSQALMSGVAFNASRAVSSPDDVAAHPYFRKTLMSGVVGTPINYTDWEATKAAQNLITDKLLPELQSITPDGAVYLNEADFQDPNFKVNFYGNHYKRLLAIKKKYDPEDIFYVKTGVGSDSWVERSDGRLCTI</sequence>
<comment type="caution">
    <text evidence="1">The sequence shown here is derived from an EMBL/GenBank/DDBJ whole genome shotgun (WGS) entry which is preliminary data.</text>
</comment>
<dbReference type="Proteomes" id="UP001497680">
    <property type="component" value="Unassembled WGS sequence"/>
</dbReference>
<dbReference type="EMBL" id="MU394286">
    <property type="protein sequence ID" value="KAI6091641.1"/>
    <property type="molecule type" value="Genomic_DNA"/>
</dbReference>
<accession>A0ACC0DGV1</accession>
<evidence type="ECO:0000313" key="1">
    <source>
        <dbReference type="EMBL" id="KAI6091641.1"/>
    </source>
</evidence>
<evidence type="ECO:0000313" key="2">
    <source>
        <dbReference type="Proteomes" id="UP001497680"/>
    </source>
</evidence>
<protein>
    <submittedName>
        <fullName evidence="1">FAD-binding domain-containing protein</fullName>
    </submittedName>
</protein>
<organism evidence="1 2">
    <name type="scientific">Hypoxylon rubiginosum</name>
    <dbReference type="NCBI Taxonomy" id="110542"/>
    <lineage>
        <taxon>Eukaryota</taxon>
        <taxon>Fungi</taxon>
        <taxon>Dikarya</taxon>
        <taxon>Ascomycota</taxon>
        <taxon>Pezizomycotina</taxon>
        <taxon>Sordariomycetes</taxon>
        <taxon>Xylariomycetidae</taxon>
        <taxon>Xylariales</taxon>
        <taxon>Hypoxylaceae</taxon>
        <taxon>Hypoxylon</taxon>
    </lineage>
</organism>
<proteinExistence type="predicted"/>
<reference evidence="1 2" key="1">
    <citation type="journal article" date="2022" name="New Phytol.">
        <title>Ecological generalism drives hyperdiversity of secondary metabolite gene clusters in xylarialean endophytes.</title>
        <authorList>
            <person name="Franco M.E.E."/>
            <person name="Wisecaver J.H."/>
            <person name="Arnold A.E."/>
            <person name="Ju Y.M."/>
            <person name="Slot J.C."/>
            <person name="Ahrendt S."/>
            <person name="Moore L.P."/>
            <person name="Eastman K.E."/>
            <person name="Scott K."/>
            <person name="Konkel Z."/>
            <person name="Mondo S.J."/>
            <person name="Kuo A."/>
            <person name="Hayes R.D."/>
            <person name="Haridas S."/>
            <person name="Andreopoulos B."/>
            <person name="Riley R."/>
            <person name="LaButti K."/>
            <person name="Pangilinan J."/>
            <person name="Lipzen A."/>
            <person name="Amirebrahimi M."/>
            <person name="Yan J."/>
            <person name="Adam C."/>
            <person name="Keymanesh K."/>
            <person name="Ng V."/>
            <person name="Louie K."/>
            <person name="Northen T."/>
            <person name="Drula E."/>
            <person name="Henrissat B."/>
            <person name="Hsieh H.M."/>
            <person name="Youens-Clark K."/>
            <person name="Lutzoni F."/>
            <person name="Miadlikowska J."/>
            <person name="Eastwood D.C."/>
            <person name="Hamelin R.C."/>
            <person name="Grigoriev I.V."/>
            <person name="U'Ren J.M."/>
        </authorList>
    </citation>
    <scope>NUCLEOTIDE SEQUENCE [LARGE SCALE GENOMIC DNA]</scope>
    <source>
        <strain evidence="1 2">ER1909</strain>
    </source>
</reference>
<gene>
    <name evidence="1" type="ORF">F4821DRAFT_226555</name>
</gene>
<name>A0ACC0DGV1_9PEZI</name>
<keyword evidence="2" id="KW-1185">Reference proteome</keyword>